<feature type="transmembrane region" description="Helical" evidence="4">
    <location>
        <begin position="479"/>
        <end position="504"/>
    </location>
</feature>
<dbReference type="RefSeq" id="WP_322878964.1">
    <property type="nucleotide sequence ID" value="NZ_JAVMIP010000015.1"/>
</dbReference>
<dbReference type="InterPro" id="IPR051909">
    <property type="entry name" value="MFP_Cation_Efflux"/>
</dbReference>
<dbReference type="Gene3D" id="2.40.50.100">
    <property type="match status" value="1"/>
</dbReference>
<accession>A0AAE4FVK8</accession>
<dbReference type="Gene3D" id="2.40.420.20">
    <property type="match status" value="1"/>
</dbReference>
<keyword evidence="3" id="KW-0175">Coiled coil</keyword>
<dbReference type="EMBL" id="JAVMIP010000015">
    <property type="protein sequence ID" value="MDS3861730.1"/>
    <property type="molecule type" value="Genomic_DNA"/>
</dbReference>
<feature type="coiled-coil region" evidence="3">
    <location>
        <begin position="216"/>
        <end position="250"/>
    </location>
</feature>
<reference evidence="9" key="1">
    <citation type="submission" date="2023-07" db="EMBL/GenBank/DDBJ databases">
        <authorList>
            <person name="Luz R."/>
            <person name="Cordeiro R."/>
            <person name="Fonseca A."/>
            <person name="Goncalves V."/>
        </authorList>
    </citation>
    <scope>NUCLEOTIDE SEQUENCE [LARGE SCALE GENOMIC DNA]</scope>
    <source>
        <strain evidence="9">BACA0444</strain>
    </source>
</reference>
<evidence type="ECO:0000256" key="3">
    <source>
        <dbReference type="SAM" id="Coils"/>
    </source>
</evidence>
<dbReference type="Gene3D" id="2.40.30.170">
    <property type="match status" value="1"/>
</dbReference>
<evidence type="ECO:0000256" key="4">
    <source>
        <dbReference type="SAM" id="Phobius"/>
    </source>
</evidence>
<dbReference type="Gene3D" id="1.10.287.470">
    <property type="entry name" value="Helix hairpin bin"/>
    <property type="match status" value="1"/>
</dbReference>
<keyword evidence="4" id="KW-0472">Membrane</keyword>
<dbReference type="SUPFAM" id="SSF111369">
    <property type="entry name" value="HlyD-like secretion proteins"/>
    <property type="match status" value="1"/>
</dbReference>
<dbReference type="GO" id="GO:0030313">
    <property type="term" value="C:cell envelope"/>
    <property type="evidence" value="ECO:0007669"/>
    <property type="project" value="TreeGrafter"/>
</dbReference>
<dbReference type="PANTHER" id="PTHR30097:SF4">
    <property type="entry name" value="SLR6042 PROTEIN"/>
    <property type="match status" value="1"/>
</dbReference>
<dbReference type="GO" id="GO:0015679">
    <property type="term" value="P:plasma membrane copper ion transport"/>
    <property type="evidence" value="ECO:0007669"/>
    <property type="project" value="TreeGrafter"/>
</dbReference>
<keyword evidence="2" id="KW-0813">Transport</keyword>
<feature type="signal peptide" evidence="5">
    <location>
        <begin position="1"/>
        <end position="29"/>
    </location>
</feature>
<dbReference type="InterPro" id="IPR058792">
    <property type="entry name" value="Beta-barrel_RND_2"/>
</dbReference>
<dbReference type="AlphaFoldDB" id="A0AAE4FVK8"/>
<dbReference type="Pfam" id="PF25954">
    <property type="entry name" value="Beta-barrel_RND_2"/>
    <property type="match status" value="1"/>
</dbReference>
<dbReference type="NCBIfam" id="TIGR01730">
    <property type="entry name" value="RND_mfp"/>
    <property type="match status" value="1"/>
</dbReference>
<dbReference type="Pfam" id="PF25975">
    <property type="entry name" value="CzcB_C"/>
    <property type="match status" value="1"/>
</dbReference>
<feature type="domain" description="CzcB-like C-terminal circularly permuted SH3-like" evidence="7">
    <location>
        <begin position="395"/>
        <end position="449"/>
    </location>
</feature>
<gene>
    <name evidence="8" type="ORF">RIF25_13045</name>
</gene>
<dbReference type="GO" id="GO:0022857">
    <property type="term" value="F:transmembrane transporter activity"/>
    <property type="evidence" value="ECO:0007669"/>
    <property type="project" value="InterPro"/>
</dbReference>
<keyword evidence="9" id="KW-1185">Reference proteome</keyword>
<evidence type="ECO:0000256" key="5">
    <source>
        <dbReference type="SAM" id="SignalP"/>
    </source>
</evidence>
<dbReference type="Proteomes" id="UP001268256">
    <property type="component" value="Unassembled WGS sequence"/>
</dbReference>
<evidence type="ECO:0000256" key="2">
    <source>
        <dbReference type="ARBA" id="ARBA00022448"/>
    </source>
</evidence>
<dbReference type="GO" id="GO:0016020">
    <property type="term" value="C:membrane"/>
    <property type="evidence" value="ECO:0007669"/>
    <property type="project" value="InterPro"/>
</dbReference>
<feature type="chain" id="PRO_5042000019" evidence="5">
    <location>
        <begin position="30"/>
        <end position="537"/>
    </location>
</feature>
<keyword evidence="4" id="KW-0812">Transmembrane</keyword>
<evidence type="ECO:0000256" key="1">
    <source>
        <dbReference type="ARBA" id="ARBA00009477"/>
    </source>
</evidence>
<proteinExistence type="inferred from homology"/>
<keyword evidence="5" id="KW-0732">Signal</keyword>
<dbReference type="GO" id="GO:0060003">
    <property type="term" value="P:copper ion export"/>
    <property type="evidence" value="ECO:0007669"/>
    <property type="project" value="TreeGrafter"/>
</dbReference>
<name>A0AAE4FVK8_9CYAN</name>
<evidence type="ECO:0000313" key="8">
    <source>
        <dbReference type="EMBL" id="MDS3861730.1"/>
    </source>
</evidence>
<dbReference type="InterPro" id="IPR006143">
    <property type="entry name" value="RND_pump_MFP"/>
</dbReference>
<evidence type="ECO:0000259" key="6">
    <source>
        <dbReference type="Pfam" id="PF25954"/>
    </source>
</evidence>
<dbReference type="InterPro" id="IPR058649">
    <property type="entry name" value="CzcB_C"/>
</dbReference>
<feature type="domain" description="CusB-like beta-barrel" evidence="6">
    <location>
        <begin position="316"/>
        <end position="384"/>
    </location>
</feature>
<comment type="similarity">
    <text evidence="1">Belongs to the membrane fusion protein (MFP) (TC 8.A.1) family.</text>
</comment>
<feature type="coiled-coil region" evidence="3">
    <location>
        <begin position="137"/>
        <end position="164"/>
    </location>
</feature>
<evidence type="ECO:0000313" key="9">
    <source>
        <dbReference type="Proteomes" id="UP001268256"/>
    </source>
</evidence>
<comment type="caution">
    <text evidence="8">The sequence shown here is derived from an EMBL/GenBank/DDBJ whole genome shotgun (WGS) entry which is preliminary data.</text>
</comment>
<sequence length="537" mass="58096">MPHWVKARLPHQPLSLALMTLLLLYPSHALGHAGHGDEFSQTESAQSANSVKLEPDIKRRLGIAVQPVQQRPLPLGIKTTGTVETLPNQSVTVTMPVGGTLVKLLVNPGQAVNAGQPLAIMSSPELAETSTQALDRKNDAIAALNQAQAELALAQENYRQQQIIAQQEIAEARSVYELAQESNTRDQELVVAGALPRRQSLASASELAKAQAALSRAESRLNVRSAATQLKQAQAQVKQAQQQIVLSERTYQTRLRQLGTQANADGTIRITAPIVGVVTLPDAADRRVVRLGESRQDAGEPILQVVNTSRVQVRGNLYEKDLGQVEIGQQVEGQASSLPNQQFQGRVTVIDPVVAGESRAVPVVIELNNTSGQLRPGMFVNLEILTGTTPKPVLVVPTSAVVETNDKRQIVFVENGAVYEPVEVETGRRAGNWVEITSGLFAGDLVVTERANQLYTQSLRGNKEPEAAAETHDDAALPWWIFVLAGLGVIGVAGGMFWAGLAWATRQERKRQALTPPGLVPEYLPKEPRILEGSHRE</sequence>
<evidence type="ECO:0000259" key="7">
    <source>
        <dbReference type="Pfam" id="PF25975"/>
    </source>
</evidence>
<keyword evidence="4" id="KW-1133">Transmembrane helix</keyword>
<dbReference type="FunFam" id="2.40.30.170:FF:000010">
    <property type="entry name" value="Efflux RND transporter periplasmic adaptor subunit"/>
    <property type="match status" value="1"/>
</dbReference>
<dbReference type="PANTHER" id="PTHR30097">
    <property type="entry name" value="CATION EFFLUX SYSTEM PROTEIN CUSB"/>
    <property type="match status" value="1"/>
</dbReference>
<protein>
    <submittedName>
        <fullName evidence="8">Efflux RND transporter periplasmic adaptor subunit</fullName>
    </submittedName>
</protein>
<organism evidence="8 9">
    <name type="scientific">Pseudocalidococcus azoricus BACA0444</name>
    <dbReference type="NCBI Taxonomy" id="2918990"/>
    <lineage>
        <taxon>Bacteria</taxon>
        <taxon>Bacillati</taxon>
        <taxon>Cyanobacteriota</taxon>
        <taxon>Cyanophyceae</taxon>
        <taxon>Acaryochloridales</taxon>
        <taxon>Thermosynechococcaceae</taxon>
        <taxon>Pseudocalidococcus</taxon>
        <taxon>Pseudocalidococcus azoricus</taxon>
    </lineage>
</organism>